<dbReference type="SUPFAM" id="SSF53271">
    <property type="entry name" value="PRTase-like"/>
    <property type="match status" value="1"/>
</dbReference>
<reference evidence="2" key="1">
    <citation type="journal article" date="2023" name="Int. J. Syst. Evol. Microbiol.">
        <title>Collibacillus ludicampi gen. nov., sp. nov., a new soil bacterium of the family Alicyclobacillaceae.</title>
        <authorList>
            <person name="Jojima T."/>
            <person name="Ioku Y."/>
            <person name="Fukuta Y."/>
            <person name="Shirasaka N."/>
            <person name="Matsumura Y."/>
            <person name="Mori M."/>
        </authorList>
    </citation>
    <scope>NUCLEOTIDE SEQUENCE</scope>
    <source>
        <strain evidence="2">TP075</strain>
    </source>
</reference>
<dbReference type="AlphaFoldDB" id="A0AAV4LCK1"/>
<evidence type="ECO:0000313" key="3">
    <source>
        <dbReference type="Proteomes" id="UP001057291"/>
    </source>
</evidence>
<organism evidence="2 3">
    <name type="scientific">Collibacillus ludicampi</name>
    <dbReference type="NCBI Taxonomy" id="2771369"/>
    <lineage>
        <taxon>Bacteria</taxon>
        <taxon>Bacillati</taxon>
        <taxon>Bacillota</taxon>
        <taxon>Bacilli</taxon>
        <taxon>Bacillales</taxon>
        <taxon>Alicyclobacillaceae</taxon>
        <taxon>Collibacillus</taxon>
    </lineage>
</organism>
<dbReference type="CDD" id="cd06223">
    <property type="entry name" value="PRTases_typeI"/>
    <property type="match status" value="1"/>
</dbReference>
<comment type="similarity">
    <text evidence="1">Belongs to the ComF/GntX family.</text>
</comment>
<gene>
    <name evidence="2" type="ORF">DNHGIG_10800</name>
</gene>
<evidence type="ECO:0000313" key="2">
    <source>
        <dbReference type="EMBL" id="GIM45531.1"/>
    </source>
</evidence>
<name>A0AAV4LCK1_9BACL</name>
<evidence type="ECO:0008006" key="4">
    <source>
        <dbReference type="Google" id="ProtNLM"/>
    </source>
</evidence>
<dbReference type="InterPro" id="IPR051910">
    <property type="entry name" value="ComF/GntX_DNA_util-trans"/>
</dbReference>
<evidence type="ECO:0000256" key="1">
    <source>
        <dbReference type="ARBA" id="ARBA00008007"/>
    </source>
</evidence>
<dbReference type="Proteomes" id="UP001057291">
    <property type="component" value="Unassembled WGS sequence"/>
</dbReference>
<comment type="caution">
    <text evidence="2">The sequence shown here is derived from an EMBL/GenBank/DDBJ whole genome shotgun (WGS) entry which is preliminary data.</text>
</comment>
<dbReference type="PANTHER" id="PTHR47505">
    <property type="entry name" value="DNA UTILIZATION PROTEIN YHGH"/>
    <property type="match status" value="1"/>
</dbReference>
<sequence length="185" mass="21309">MEQRKFEPSLRCRECYRQTSFVFSRSYGAYRDELREILHRYKFMREKELLPLLAGFLCTAWDMHMAAIPCDFLVPVPIHPQRLRERGFNQAYQLAQELSGYSKIPLLNPLRRDIHLTGQAMKTRKERLLALQGVFSVEPFYVSQLSGKTILLIDDIYTTGSTAEACSRVLLEAGVGAVYVLTVAR</sequence>
<dbReference type="EMBL" id="BOQE01000001">
    <property type="protein sequence ID" value="GIM45531.1"/>
    <property type="molecule type" value="Genomic_DNA"/>
</dbReference>
<dbReference type="Gene3D" id="3.40.50.2020">
    <property type="match status" value="1"/>
</dbReference>
<dbReference type="InterPro" id="IPR029057">
    <property type="entry name" value="PRTase-like"/>
</dbReference>
<protein>
    <recommendedName>
        <fullName evidence="4">ComF family protein</fullName>
    </recommendedName>
</protein>
<dbReference type="InterPro" id="IPR000836">
    <property type="entry name" value="PRTase_dom"/>
</dbReference>
<dbReference type="PANTHER" id="PTHR47505:SF1">
    <property type="entry name" value="DNA UTILIZATION PROTEIN YHGH"/>
    <property type="match status" value="1"/>
</dbReference>
<accession>A0AAV4LCK1</accession>
<proteinExistence type="inferred from homology"/>
<keyword evidence="3" id="KW-1185">Reference proteome</keyword>